<dbReference type="AlphaFoldDB" id="A0A1W9ZCY9"/>
<protein>
    <submittedName>
        <fullName evidence="1">Uncharacterized protein</fullName>
    </submittedName>
</protein>
<evidence type="ECO:0000313" key="2">
    <source>
        <dbReference type="Proteomes" id="UP000192284"/>
    </source>
</evidence>
<name>A0A1W9ZCY9_MYCAN</name>
<sequence length="108" mass="11394">MQGADGLGFVGHSARCDPGNPPAAVMRTAQSLAVVCQARPGSFYYRGERLRDGANIELANAVRDSGGFDVTNPANGVRYQVRPERLTIMSNGHVDSAEPVLQYASAGS</sequence>
<reference evidence="1 2" key="1">
    <citation type="submission" date="2017-02" db="EMBL/GenBank/DDBJ databases">
        <title>The new phylogeny of genus Mycobacterium.</title>
        <authorList>
            <person name="Tortoli E."/>
            <person name="Trovato A."/>
            <person name="Cirillo D.M."/>
        </authorList>
    </citation>
    <scope>NUCLEOTIDE SEQUENCE [LARGE SCALE GENOMIC DNA]</scope>
    <source>
        <strain evidence="1 2">DSM 45057</strain>
    </source>
</reference>
<comment type="caution">
    <text evidence="1">The sequence shown here is derived from an EMBL/GenBank/DDBJ whole genome shotgun (WGS) entry which is preliminary data.</text>
</comment>
<dbReference type="EMBL" id="MVHE01000072">
    <property type="protein sequence ID" value="ORA12445.1"/>
    <property type="molecule type" value="Genomic_DNA"/>
</dbReference>
<dbReference type="Proteomes" id="UP000192284">
    <property type="component" value="Unassembled WGS sequence"/>
</dbReference>
<evidence type="ECO:0000313" key="1">
    <source>
        <dbReference type="EMBL" id="ORA12445.1"/>
    </source>
</evidence>
<proteinExistence type="predicted"/>
<organism evidence="1 2">
    <name type="scientific">Mycobacterium angelicum</name>
    <dbReference type="NCBI Taxonomy" id="470074"/>
    <lineage>
        <taxon>Bacteria</taxon>
        <taxon>Bacillati</taxon>
        <taxon>Actinomycetota</taxon>
        <taxon>Actinomycetes</taxon>
        <taxon>Mycobacteriales</taxon>
        <taxon>Mycobacteriaceae</taxon>
        <taxon>Mycobacterium</taxon>
    </lineage>
</organism>
<keyword evidence="2" id="KW-1185">Reference proteome</keyword>
<gene>
    <name evidence="1" type="ORF">BST12_24985</name>
</gene>
<accession>A0A1W9ZCY9</accession>